<dbReference type="EMBL" id="JAUEIR010000018">
    <property type="protein sequence ID" value="MDN0070398.1"/>
    <property type="molecule type" value="Genomic_DNA"/>
</dbReference>
<evidence type="ECO:0000313" key="1">
    <source>
        <dbReference type="EMBL" id="MDN0070398.1"/>
    </source>
</evidence>
<evidence type="ECO:0000313" key="2">
    <source>
        <dbReference type="Proteomes" id="UP001168505"/>
    </source>
</evidence>
<comment type="caution">
    <text evidence="1">The sequence shown here is derived from an EMBL/GenBank/DDBJ whole genome shotgun (WGS) entry which is preliminary data.</text>
</comment>
<accession>A0AAW7K084</accession>
<proteinExistence type="predicted"/>
<gene>
    <name evidence="1" type="ORF">QVN40_11910</name>
</gene>
<reference evidence="1" key="2">
    <citation type="submission" date="2023-08" db="EMBL/GenBank/DDBJ databases">
        <title>Identification and characterization of horizontal gene transfer across gut microbiota members of farm animals based on homology search.</title>
        <authorList>
            <person name="Schwarzerova J."/>
            <person name="Nykrynova M."/>
            <person name="Jureckova K."/>
            <person name="Cejkova D."/>
            <person name="Rychlik I."/>
        </authorList>
    </citation>
    <scope>NUCLEOTIDE SEQUENCE</scope>
    <source>
        <strain evidence="1">15_COKtk</strain>
    </source>
</reference>
<dbReference type="Proteomes" id="UP001168505">
    <property type="component" value="Unassembled WGS sequence"/>
</dbReference>
<organism evidence="1 2">
    <name type="scientific">Collinsella ihumii</name>
    <dbReference type="NCBI Taxonomy" id="1720204"/>
    <lineage>
        <taxon>Bacteria</taxon>
        <taxon>Bacillati</taxon>
        <taxon>Actinomycetota</taxon>
        <taxon>Coriobacteriia</taxon>
        <taxon>Coriobacteriales</taxon>
        <taxon>Coriobacteriaceae</taxon>
        <taxon>Collinsella</taxon>
    </lineage>
</organism>
<reference evidence="1" key="1">
    <citation type="submission" date="2023-06" db="EMBL/GenBank/DDBJ databases">
        <authorList>
            <person name="Zeman M."/>
            <person name="Kubasova T."/>
            <person name="Jahodarova E."/>
            <person name="Nykrynova M."/>
            <person name="Rychlik I."/>
        </authorList>
    </citation>
    <scope>NUCLEOTIDE SEQUENCE</scope>
    <source>
        <strain evidence="1">15_COKtk</strain>
    </source>
</reference>
<dbReference type="AlphaFoldDB" id="A0AAW7K084"/>
<dbReference type="RefSeq" id="WP_289827796.1">
    <property type="nucleotide sequence ID" value="NZ_JAUEIR010000018.1"/>
</dbReference>
<sequence>MRGTRLKQIAALLYPHSQIVSDGTSESRTKAEVVKPETGMRAVPDALPVNEAARSPFAIHMAQFGTWS</sequence>
<protein>
    <submittedName>
        <fullName evidence="1">Uncharacterized protein</fullName>
    </submittedName>
</protein>
<name>A0AAW7K084_9ACTN</name>